<feature type="domain" description="DUF676" evidence="6">
    <location>
        <begin position="17"/>
        <end position="145"/>
    </location>
</feature>
<reference evidence="8" key="1">
    <citation type="submission" date="2020-11" db="EMBL/GenBank/DDBJ databases">
        <title>Isolation and identification of active actinomycetes.</title>
        <authorList>
            <person name="Sun X."/>
        </authorList>
    </citation>
    <scope>NUCLEOTIDE SEQUENCE</scope>
    <source>
        <strain evidence="8">NEAU-A11</strain>
    </source>
</reference>
<evidence type="ECO:0000259" key="6">
    <source>
        <dbReference type="Pfam" id="PF05057"/>
    </source>
</evidence>
<evidence type="ECO:0000259" key="7">
    <source>
        <dbReference type="Pfam" id="PF13401"/>
    </source>
</evidence>
<protein>
    <submittedName>
        <fullName evidence="8">AAA family ATPase</fullName>
    </submittedName>
</protein>
<evidence type="ECO:0000256" key="4">
    <source>
        <dbReference type="ARBA" id="ARBA00023136"/>
    </source>
</evidence>
<dbReference type="PANTHER" id="PTHR48182:SF2">
    <property type="entry name" value="PROTEIN SERAC1"/>
    <property type="match status" value="1"/>
</dbReference>
<accession>A0A931G345</accession>
<evidence type="ECO:0000256" key="1">
    <source>
        <dbReference type="ARBA" id="ARBA00004240"/>
    </source>
</evidence>
<dbReference type="InterPro" id="IPR049945">
    <property type="entry name" value="AAA_22"/>
</dbReference>
<feature type="compositionally biased region" description="Basic and acidic residues" evidence="5">
    <location>
        <begin position="579"/>
        <end position="588"/>
    </location>
</feature>
<dbReference type="Pfam" id="PF05057">
    <property type="entry name" value="DUF676"/>
    <property type="match status" value="1"/>
</dbReference>
<evidence type="ECO:0000256" key="2">
    <source>
        <dbReference type="ARBA" id="ARBA00004370"/>
    </source>
</evidence>
<dbReference type="Pfam" id="PF13401">
    <property type="entry name" value="AAA_22"/>
    <property type="match status" value="1"/>
</dbReference>
<dbReference type="EMBL" id="JADQTO010000038">
    <property type="protein sequence ID" value="MBG0568452.1"/>
    <property type="molecule type" value="Genomic_DNA"/>
</dbReference>
<feature type="domain" description="ORC1/DEAH AAA+ ATPase" evidence="7">
    <location>
        <begin position="290"/>
        <end position="431"/>
    </location>
</feature>
<dbReference type="InterPro" id="IPR029058">
    <property type="entry name" value="AB_hydrolase_fold"/>
</dbReference>
<comment type="subcellular location">
    <subcellularLocation>
        <location evidence="1">Endoplasmic reticulum</location>
    </subcellularLocation>
    <subcellularLocation>
        <location evidence="2">Membrane</location>
    </subcellularLocation>
</comment>
<dbReference type="GO" id="GO:0016887">
    <property type="term" value="F:ATP hydrolysis activity"/>
    <property type="evidence" value="ECO:0007669"/>
    <property type="project" value="InterPro"/>
</dbReference>
<dbReference type="PANTHER" id="PTHR48182">
    <property type="entry name" value="PROTEIN SERAC1"/>
    <property type="match status" value="1"/>
</dbReference>
<evidence type="ECO:0000313" key="9">
    <source>
        <dbReference type="Proteomes" id="UP000598146"/>
    </source>
</evidence>
<dbReference type="RefSeq" id="WP_196420222.1">
    <property type="nucleotide sequence ID" value="NZ_JADQTO010000038.1"/>
</dbReference>
<organism evidence="8 9">
    <name type="scientific">Actinoplanes aureus</name>
    <dbReference type="NCBI Taxonomy" id="2792083"/>
    <lineage>
        <taxon>Bacteria</taxon>
        <taxon>Bacillati</taxon>
        <taxon>Actinomycetota</taxon>
        <taxon>Actinomycetes</taxon>
        <taxon>Micromonosporales</taxon>
        <taxon>Micromonosporaceae</taxon>
        <taxon>Actinoplanes</taxon>
    </lineage>
</organism>
<proteinExistence type="predicted"/>
<comment type="caution">
    <text evidence="8">The sequence shown here is derived from an EMBL/GenBank/DDBJ whole genome shotgun (WGS) entry which is preliminary data.</text>
</comment>
<name>A0A931G345_9ACTN</name>
<dbReference type="Gene3D" id="3.40.50.1820">
    <property type="entry name" value="alpha/beta hydrolase"/>
    <property type="match status" value="1"/>
</dbReference>
<keyword evidence="4" id="KW-0472">Membrane</keyword>
<dbReference type="GO" id="GO:0016020">
    <property type="term" value="C:membrane"/>
    <property type="evidence" value="ECO:0007669"/>
    <property type="project" value="UniProtKB-SubCell"/>
</dbReference>
<evidence type="ECO:0000313" key="8">
    <source>
        <dbReference type="EMBL" id="MBG0568452.1"/>
    </source>
</evidence>
<keyword evidence="3" id="KW-0256">Endoplasmic reticulum</keyword>
<sequence>MTEIWPVNDADGAVIDVVFLHGLNGDGRKTWMRDVADPASFWPQWLAEDVEHVAVWTVHYDAWASRYLGHSMALEDRAKSVMDQLRNKRLGERPLCFIAHSMGGLLVKEILMHSSQGRTEFRTFARQTRGVVFLATPHTGSALATMLDTLPRAVRQTPAVRDLRREDPHLRQLGDDYRDWVAESGLKHKVYSEMHGKKGVLVVQPSSANPGLAGVPSIPVDADHAAICKPLNRDVAVYAGVRVFVESLVAEVTRPPPADLPTFVPRPIHGRGETLDKVRASLARSVLVELSGTYGIGKTAIATQLARETATEAHAVYLSARGSPGVTVSSVLEALAASVDSPHERERLADRLLAPDMDVLARLDAILDRLRASRVLLIVDDAQELRASPGELRDNIVGELRDEALANLIRAIVRRPGHNVQFLFVTAEPLLKRAHPREPVRQGLTEEPFGEFIGDLEADGEVGLRMMPAGEMRELLGGGHPRTTELVYGIRSGSATPVRDLVSIAGDPERLDRALMASLGDLDREALRSLAIFSRPAGRRGRADRHARRRRAGRPRPPLPPTYSAAPARPLRSAVGRRPPADRADIARRAGRPAPTGGPVLRGRSPPP</sequence>
<feature type="compositionally biased region" description="Basic residues" evidence="5">
    <location>
        <begin position="537"/>
        <end position="554"/>
    </location>
</feature>
<dbReference type="Gene3D" id="3.40.50.300">
    <property type="entry name" value="P-loop containing nucleotide triphosphate hydrolases"/>
    <property type="match status" value="1"/>
</dbReference>
<dbReference type="InterPro" id="IPR007751">
    <property type="entry name" value="DUF676_lipase-like"/>
</dbReference>
<gene>
    <name evidence="8" type="ORF">I4J89_44215</name>
</gene>
<feature type="region of interest" description="Disordered" evidence="5">
    <location>
        <begin position="537"/>
        <end position="608"/>
    </location>
</feature>
<evidence type="ECO:0000256" key="3">
    <source>
        <dbReference type="ARBA" id="ARBA00022824"/>
    </source>
</evidence>
<dbReference type="AlphaFoldDB" id="A0A931G345"/>
<dbReference type="SUPFAM" id="SSF52540">
    <property type="entry name" value="P-loop containing nucleoside triphosphate hydrolases"/>
    <property type="match status" value="1"/>
</dbReference>
<evidence type="ECO:0000256" key="5">
    <source>
        <dbReference type="SAM" id="MobiDB-lite"/>
    </source>
</evidence>
<dbReference type="SUPFAM" id="SSF53474">
    <property type="entry name" value="alpha/beta-Hydrolases"/>
    <property type="match status" value="1"/>
</dbReference>
<dbReference type="InterPro" id="IPR052374">
    <property type="entry name" value="SERAC1"/>
</dbReference>
<dbReference type="Proteomes" id="UP000598146">
    <property type="component" value="Unassembled WGS sequence"/>
</dbReference>
<dbReference type="InterPro" id="IPR027417">
    <property type="entry name" value="P-loop_NTPase"/>
</dbReference>
<keyword evidence="9" id="KW-1185">Reference proteome</keyword>